<proteinExistence type="predicted"/>
<evidence type="ECO:0000313" key="2">
    <source>
        <dbReference type="EMBL" id="CEK64604.1"/>
    </source>
</evidence>
<organism evidence="2">
    <name type="scientific">Arion vulgaris</name>
    <dbReference type="NCBI Taxonomy" id="1028688"/>
    <lineage>
        <taxon>Eukaryota</taxon>
        <taxon>Metazoa</taxon>
        <taxon>Spiralia</taxon>
        <taxon>Lophotrochozoa</taxon>
        <taxon>Mollusca</taxon>
        <taxon>Gastropoda</taxon>
        <taxon>Heterobranchia</taxon>
        <taxon>Euthyneura</taxon>
        <taxon>Panpulmonata</taxon>
        <taxon>Eupulmonata</taxon>
        <taxon>Stylommatophora</taxon>
        <taxon>Helicina</taxon>
        <taxon>Arionoidea</taxon>
        <taxon>Arionidae</taxon>
        <taxon>Arion</taxon>
    </lineage>
</organism>
<name>A0A0B6Z7L0_9EUPU</name>
<keyword evidence="1" id="KW-0732">Signal</keyword>
<dbReference type="EMBL" id="HACG01017739">
    <property type="protein sequence ID" value="CEK64604.1"/>
    <property type="molecule type" value="Transcribed_RNA"/>
</dbReference>
<feature type="non-terminal residue" evidence="2">
    <location>
        <position position="56"/>
    </location>
</feature>
<evidence type="ECO:0000256" key="1">
    <source>
        <dbReference type="SAM" id="SignalP"/>
    </source>
</evidence>
<gene>
    <name evidence="2" type="primary">ORF52265</name>
</gene>
<reference evidence="2" key="1">
    <citation type="submission" date="2014-12" db="EMBL/GenBank/DDBJ databases">
        <title>Insight into the proteome of Arion vulgaris.</title>
        <authorList>
            <person name="Aradska J."/>
            <person name="Bulat T."/>
            <person name="Smidak R."/>
            <person name="Sarate P."/>
            <person name="Gangsoo J."/>
            <person name="Sialana F."/>
            <person name="Bilban M."/>
            <person name="Lubec G."/>
        </authorList>
    </citation>
    <scope>NUCLEOTIDE SEQUENCE</scope>
    <source>
        <tissue evidence="2">Skin</tissue>
    </source>
</reference>
<protein>
    <submittedName>
        <fullName evidence="2">Uncharacterized protein</fullName>
    </submittedName>
</protein>
<dbReference type="AlphaFoldDB" id="A0A0B6Z7L0"/>
<sequence>MIFLATIRWQFVMIIGHLTHKLSCDYCVAISTLLAAHSVIVTNECMKLSFNKKSDQ</sequence>
<feature type="signal peptide" evidence="1">
    <location>
        <begin position="1"/>
        <end position="24"/>
    </location>
</feature>
<accession>A0A0B6Z7L0</accession>
<feature type="chain" id="PRO_5002126758" evidence="1">
    <location>
        <begin position="25"/>
        <end position="56"/>
    </location>
</feature>